<organism evidence="1">
    <name type="scientific">mine drainage metagenome</name>
    <dbReference type="NCBI Taxonomy" id="410659"/>
    <lineage>
        <taxon>unclassified sequences</taxon>
        <taxon>metagenomes</taxon>
        <taxon>ecological metagenomes</taxon>
    </lineage>
</organism>
<evidence type="ECO:0008006" key="2">
    <source>
        <dbReference type="Google" id="ProtNLM"/>
    </source>
</evidence>
<name>A0A1J5T8W9_9ZZZZ</name>
<dbReference type="Pfam" id="PF09912">
    <property type="entry name" value="DUF2141"/>
    <property type="match status" value="1"/>
</dbReference>
<proteinExistence type="predicted"/>
<sequence>MLLKISFDKLNLASHSLNKKQHMKFILTALILFITASLFAQSKHDLIVTTTGYKNKTGNIFISVYNSEHNYLNVSKASFLGIVKAVERKTSYTFKNIPDGVYAVSLFFDENKNGKLDKNFFGIPTEKYGFSNNAKGFFGPAKFSKAKFEHHADQEITISLE</sequence>
<protein>
    <recommendedName>
        <fullName evidence="2">DUF2141 domain-containing protein</fullName>
    </recommendedName>
</protein>
<gene>
    <name evidence="1" type="ORF">GALL_58000</name>
</gene>
<dbReference type="InterPro" id="IPR018673">
    <property type="entry name" value="DUF2141"/>
</dbReference>
<evidence type="ECO:0000313" key="1">
    <source>
        <dbReference type="EMBL" id="OIR12733.1"/>
    </source>
</evidence>
<dbReference type="AlphaFoldDB" id="A0A1J5T8W9"/>
<reference evidence="1" key="1">
    <citation type="submission" date="2016-10" db="EMBL/GenBank/DDBJ databases">
        <title>Sequence of Gallionella enrichment culture.</title>
        <authorList>
            <person name="Poehlein A."/>
            <person name="Muehling M."/>
            <person name="Daniel R."/>
        </authorList>
    </citation>
    <scope>NUCLEOTIDE SEQUENCE</scope>
</reference>
<dbReference type="EMBL" id="MLJW01000016">
    <property type="protein sequence ID" value="OIR12733.1"/>
    <property type="molecule type" value="Genomic_DNA"/>
</dbReference>
<accession>A0A1J5T8W9</accession>
<comment type="caution">
    <text evidence="1">The sequence shown here is derived from an EMBL/GenBank/DDBJ whole genome shotgun (WGS) entry which is preliminary data.</text>
</comment>